<keyword evidence="3" id="KW-1185">Reference proteome</keyword>
<evidence type="ECO:0000313" key="2">
    <source>
        <dbReference type="EMBL" id="NEY80859.1"/>
    </source>
</evidence>
<sequence>MVVVDTFLKKKLTFNEMIDHLENKGVQFNIINKKEAKTILKHSNYFFKLTAFRKNFDKDELGKYINLDFFFLSNLASVDMQLRYVVLQMSLDIEHAIKTKILTDVTNNPKEDGYTLVKDFFTFESSTIDRFMKPLKPKTHYNHGIYKKYNENTPVWILFEIITFGGFVKFVEFYYTRFNKPKEYKDLYEVLKHVKNIRNSAAHNSPLLMDIVKINQLKVDYVRPITDFIKQIPGISKSVRRKKLSNRKIHDLTALFLVYDNFIINIEKKRARYRELNDMLKNLSHYKKYYKKHEGFISVYNYFFKIIDFLYEKA</sequence>
<dbReference type="Proteomes" id="UP000570010">
    <property type="component" value="Unassembled WGS sequence"/>
</dbReference>
<evidence type="ECO:0000313" key="4">
    <source>
        <dbReference type="Proteomes" id="UP000570010"/>
    </source>
</evidence>
<dbReference type="Pfam" id="PF07751">
    <property type="entry name" value="Abi_2"/>
    <property type="match status" value="1"/>
</dbReference>
<evidence type="ECO:0000313" key="3">
    <source>
        <dbReference type="Proteomes" id="UP000472971"/>
    </source>
</evidence>
<reference evidence="1 4" key="2">
    <citation type="submission" date="2020-07" db="EMBL/GenBank/DDBJ databases">
        <authorList>
            <person name="Feng H."/>
        </authorList>
    </citation>
    <scope>NUCLEOTIDE SEQUENCE [LARGE SCALE GENOMIC DNA]</scope>
    <source>
        <strain evidence="4">s-12</strain>
        <strain evidence="1">S-12</strain>
    </source>
</reference>
<organism evidence="2 3">
    <name type="scientific">Bacillus aquiflavi</name>
    <dbReference type="NCBI Taxonomy" id="2672567"/>
    <lineage>
        <taxon>Bacteria</taxon>
        <taxon>Bacillati</taxon>
        <taxon>Bacillota</taxon>
        <taxon>Bacilli</taxon>
        <taxon>Bacillales</taxon>
        <taxon>Bacillaceae</taxon>
        <taxon>Bacillus</taxon>
    </lineage>
</organism>
<dbReference type="RefSeq" id="WP_163240673.1">
    <property type="nucleotide sequence ID" value="NZ_JAAIWN010000007.1"/>
</dbReference>
<dbReference type="Proteomes" id="UP000472971">
    <property type="component" value="Unassembled WGS sequence"/>
</dbReference>
<dbReference type="AlphaFoldDB" id="A0A6B3VSB7"/>
<reference evidence="2 3" key="1">
    <citation type="submission" date="2020-02" db="EMBL/GenBank/DDBJ databases">
        <title>Bacillus aquiflavi sp. nov., isolated from yellow water of strong flavor Chinese baijiu in Yibin region of China.</title>
        <authorList>
            <person name="Xie J."/>
        </authorList>
    </citation>
    <scope>NUCLEOTIDE SEQUENCE [LARGE SCALE GENOMIC DNA]</scope>
    <source>
        <strain evidence="2 3">3H-10</strain>
    </source>
</reference>
<accession>A0A6B3VSB7</accession>
<protein>
    <submittedName>
        <fullName evidence="2">Abi family protein</fullName>
    </submittedName>
</protein>
<dbReference type="EMBL" id="JAAIWN010000007">
    <property type="protein sequence ID" value="NEY80859.1"/>
    <property type="molecule type" value="Genomic_DNA"/>
</dbReference>
<dbReference type="InterPro" id="IPR011664">
    <property type="entry name" value="Abi_system_AbiD/AbiF-like"/>
</dbReference>
<dbReference type="EMBL" id="JACEIO010000007">
    <property type="protein sequence ID" value="MBA4536492.1"/>
    <property type="molecule type" value="Genomic_DNA"/>
</dbReference>
<evidence type="ECO:0000313" key="1">
    <source>
        <dbReference type="EMBL" id="MBA4536492.1"/>
    </source>
</evidence>
<comment type="caution">
    <text evidence="2">The sequence shown here is derived from an EMBL/GenBank/DDBJ whole genome shotgun (WGS) entry which is preliminary data.</text>
</comment>
<name>A0A6B3VSB7_9BACI</name>
<proteinExistence type="predicted"/>
<gene>
    <name evidence="2" type="ORF">G4D64_04810</name>
    <name evidence="1" type="ORF">H1Z61_04850</name>
</gene>